<keyword evidence="2" id="KW-1185">Reference proteome</keyword>
<dbReference type="EMBL" id="JARQZJ010000034">
    <property type="protein sequence ID" value="KAK9875728.1"/>
    <property type="molecule type" value="Genomic_DNA"/>
</dbReference>
<evidence type="ECO:0000313" key="1">
    <source>
        <dbReference type="EMBL" id="KAK9875728.1"/>
    </source>
</evidence>
<comment type="caution">
    <text evidence="1">The sequence shown here is derived from an EMBL/GenBank/DDBJ whole genome shotgun (WGS) entry which is preliminary data.</text>
</comment>
<protein>
    <submittedName>
        <fullName evidence="1">Uncharacterized protein</fullName>
    </submittedName>
</protein>
<reference evidence="1 2" key="1">
    <citation type="submission" date="2023-03" db="EMBL/GenBank/DDBJ databases">
        <title>Genome insight into feeding habits of ladybird beetles.</title>
        <authorList>
            <person name="Li H.-S."/>
            <person name="Huang Y.-H."/>
            <person name="Pang H."/>
        </authorList>
    </citation>
    <scope>NUCLEOTIDE SEQUENCE [LARGE SCALE GENOMIC DNA]</scope>
    <source>
        <strain evidence="1">SYSU_2023b</strain>
        <tissue evidence="1">Whole body</tissue>
    </source>
</reference>
<organism evidence="1 2">
    <name type="scientific">Henosepilachna vigintioctopunctata</name>
    <dbReference type="NCBI Taxonomy" id="420089"/>
    <lineage>
        <taxon>Eukaryota</taxon>
        <taxon>Metazoa</taxon>
        <taxon>Ecdysozoa</taxon>
        <taxon>Arthropoda</taxon>
        <taxon>Hexapoda</taxon>
        <taxon>Insecta</taxon>
        <taxon>Pterygota</taxon>
        <taxon>Neoptera</taxon>
        <taxon>Endopterygota</taxon>
        <taxon>Coleoptera</taxon>
        <taxon>Polyphaga</taxon>
        <taxon>Cucujiformia</taxon>
        <taxon>Coccinelloidea</taxon>
        <taxon>Coccinellidae</taxon>
        <taxon>Epilachninae</taxon>
        <taxon>Epilachnini</taxon>
        <taxon>Henosepilachna</taxon>
    </lineage>
</organism>
<sequence length="103" mass="11777">MFETETIFNKTLYKDFCNIEKAKRERAKTPTCFHWVHWILKNSKCYTKEESSNKADKTFAASCGGGLTACSRPDFADVRLTVDGKADRKKSLQSEKASKQCDR</sequence>
<evidence type="ECO:0000313" key="2">
    <source>
        <dbReference type="Proteomes" id="UP001431783"/>
    </source>
</evidence>
<proteinExistence type="predicted"/>
<name>A0AAW1U402_9CUCU</name>
<accession>A0AAW1U402</accession>
<gene>
    <name evidence="1" type="ORF">WA026_009526</name>
</gene>
<dbReference type="AlphaFoldDB" id="A0AAW1U402"/>
<dbReference type="Proteomes" id="UP001431783">
    <property type="component" value="Unassembled WGS sequence"/>
</dbReference>